<proteinExistence type="predicted"/>
<evidence type="ECO:0000313" key="1">
    <source>
        <dbReference type="EMBL" id="UFX99872.1"/>
    </source>
</evidence>
<protein>
    <submittedName>
        <fullName evidence="1">Uncharacterized protein</fullName>
    </submittedName>
</protein>
<sequence>MNKNINNNINENIICECGKNKSRTKSFSVYGKYFCSLVCLKNYKTIEDEKRKPKVQDKKFHNMSCGFGPACC</sequence>
<name>A0A8K1T124_9VIRU</name>
<dbReference type="EMBL" id="MH046811">
    <property type="protein sequence ID" value="UFX99872.1"/>
    <property type="molecule type" value="Genomic_DNA"/>
</dbReference>
<reference evidence="1" key="1">
    <citation type="submission" date="2018-03" db="EMBL/GenBank/DDBJ databases">
        <title>Draft genome sequences of Megaviruse, new member of the family Mimiviridae isolated from water in Shanghai, China.</title>
        <authorList>
            <person name="Xia Y."/>
        </authorList>
    </citation>
    <scope>NUCLEOTIDE SEQUENCE</scope>
    <source>
        <strain evidence="1">SH</strain>
    </source>
</reference>
<organism evidence="1">
    <name type="scientific">Megavirus baoshan</name>
    <dbReference type="NCBI Taxonomy" id="2496520"/>
    <lineage>
        <taxon>Viruses</taxon>
        <taxon>Varidnaviria</taxon>
        <taxon>Bamfordvirae</taxon>
        <taxon>Nucleocytoviricota</taxon>
        <taxon>Megaviricetes</taxon>
        <taxon>Imitervirales</taxon>
        <taxon>Mimiviridae</taxon>
        <taxon>Megamimivirinae</taxon>
        <taxon>Megavirus</taxon>
        <taxon>Megavirus baoshanense</taxon>
    </lineage>
</organism>
<accession>A0A8K1T124</accession>
<gene>
    <name evidence="1" type="ORF">Mb0849</name>
</gene>